<accession>A0A212JYE0</accession>
<protein>
    <submittedName>
        <fullName evidence="1">Uncharacterized protein</fullName>
    </submittedName>
</protein>
<dbReference type="RefSeq" id="WP_283685666.1">
    <property type="nucleotide sequence ID" value="NZ_LT599021.1"/>
</dbReference>
<evidence type="ECO:0000313" key="1">
    <source>
        <dbReference type="EMBL" id="SBW04372.1"/>
    </source>
</evidence>
<dbReference type="EMBL" id="FLUL01000001">
    <property type="protein sequence ID" value="SBW04372.1"/>
    <property type="molecule type" value="Genomic_DNA"/>
</dbReference>
<reference evidence="1" key="1">
    <citation type="submission" date="2016-04" db="EMBL/GenBank/DDBJ databases">
        <authorList>
            <person name="Evans L.H."/>
            <person name="Alamgir A."/>
            <person name="Owens N."/>
            <person name="Weber N.D."/>
            <person name="Virtaneva K."/>
            <person name="Barbian K."/>
            <person name="Babar A."/>
            <person name="Rosenke K."/>
        </authorList>
    </citation>
    <scope>NUCLEOTIDE SEQUENCE</scope>
    <source>
        <strain evidence="1">86-2</strain>
    </source>
</reference>
<name>A0A212JYE0_9BACT</name>
<proteinExistence type="predicted"/>
<dbReference type="AlphaFoldDB" id="A0A212JYE0"/>
<dbReference type="PROSITE" id="PS51257">
    <property type="entry name" value="PROKAR_LIPOPROTEIN"/>
    <property type="match status" value="1"/>
</dbReference>
<gene>
    <name evidence="1" type="ORF">KL86DYS2_12600</name>
</gene>
<organism evidence="1">
    <name type="scientific">uncultured Dysgonomonas sp</name>
    <dbReference type="NCBI Taxonomy" id="206096"/>
    <lineage>
        <taxon>Bacteria</taxon>
        <taxon>Pseudomonadati</taxon>
        <taxon>Bacteroidota</taxon>
        <taxon>Bacteroidia</taxon>
        <taxon>Bacteroidales</taxon>
        <taxon>Dysgonomonadaceae</taxon>
        <taxon>Dysgonomonas</taxon>
        <taxon>environmental samples</taxon>
    </lineage>
</organism>
<sequence>MNISKIIKSTSILFLLIFIYACSPIEDRDELKNSFSADNIVLEATQSTPGGNKVSIKMATKGVTGYWDYVLEKKVFTDQVDDIVYPFRGEVPLTFYVTTPYLSDGSNVGQVEYVKKTIKVKITQLDTKLHDYFYALVGKNMEGKNWVFNRDASVWYAMTAPESSGSMWWDKGRCCPAFGEDAYMAFDVENAALNFRTYSSKDDKNPKKGEFSFSKDFKKFSISGDANLLGSNDPDAGSHREYQIIKLTDNELILYVPVVYKNVPGKDEFGWIWVFKPQENK</sequence>